<feature type="signal peptide" evidence="1">
    <location>
        <begin position="1"/>
        <end position="17"/>
    </location>
</feature>
<dbReference type="OrthoDB" id="3641682at2759"/>
<sequence>MLFKTAIALALSSGALAAPRAATSPEELRAIWTFKKDTSATSVKVYSSDKSQFHGEADGNSINAGSFVQFPIRFDKKHSGGAVCHRIFNLDEAEVDCWLPNPSGFSPKAIEELSEDEANEKRQLNGVIPCQPLGHTYLVGDGDPHQNYFHKQISETINCGAAPSCSAGYEESESFSIGFSVSAEIDEWLTGGFDVQKTWETGNQYTCYGAEGDDVCIWYKTAHTAVTVHNIFTMQAPCSNPFETISDNIILKSPNSNNRGGGYYCVIGTCRAKGGNYWDNSGPAGGPQ</sequence>
<evidence type="ECO:0000313" key="3">
    <source>
        <dbReference type="Proteomes" id="UP000777438"/>
    </source>
</evidence>
<keyword evidence="3" id="KW-1185">Reference proteome</keyword>
<name>A0A9P8WD29_9HYPO</name>
<proteinExistence type="predicted"/>
<dbReference type="AlphaFoldDB" id="A0A9P8WD29"/>
<comment type="caution">
    <text evidence="2">The sequence shown here is derived from an EMBL/GenBank/DDBJ whole genome shotgun (WGS) entry which is preliminary data.</text>
</comment>
<protein>
    <submittedName>
        <fullName evidence="2">Uncharacterized protein</fullName>
    </submittedName>
</protein>
<organism evidence="2 3">
    <name type="scientific">Thelonectria olida</name>
    <dbReference type="NCBI Taxonomy" id="1576542"/>
    <lineage>
        <taxon>Eukaryota</taxon>
        <taxon>Fungi</taxon>
        <taxon>Dikarya</taxon>
        <taxon>Ascomycota</taxon>
        <taxon>Pezizomycotina</taxon>
        <taxon>Sordariomycetes</taxon>
        <taxon>Hypocreomycetidae</taxon>
        <taxon>Hypocreales</taxon>
        <taxon>Nectriaceae</taxon>
        <taxon>Thelonectria</taxon>
    </lineage>
</organism>
<gene>
    <name evidence="2" type="ORF">B0T10DRAFT_590167</name>
</gene>
<feature type="chain" id="PRO_5040276173" evidence="1">
    <location>
        <begin position="18"/>
        <end position="288"/>
    </location>
</feature>
<keyword evidence="1" id="KW-0732">Signal</keyword>
<accession>A0A9P8WD29</accession>
<dbReference type="EMBL" id="JAGPYM010000005">
    <property type="protein sequence ID" value="KAH6894533.1"/>
    <property type="molecule type" value="Genomic_DNA"/>
</dbReference>
<evidence type="ECO:0000313" key="2">
    <source>
        <dbReference type="EMBL" id="KAH6894533.1"/>
    </source>
</evidence>
<evidence type="ECO:0000256" key="1">
    <source>
        <dbReference type="SAM" id="SignalP"/>
    </source>
</evidence>
<reference evidence="2 3" key="1">
    <citation type="journal article" date="2021" name="Nat. Commun.">
        <title>Genetic determinants of endophytism in the Arabidopsis root mycobiome.</title>
        <authorList>
            <person name="Mesny F."/>
            <person name="Miyauchi S."/>
            <person name="Thiergart T."/>
            <person name="Pickel B."/>
            <person name="Atanasova L."/>
            <person name="Karlsson M."/>
            <person name="Huettel B."/>
            <person name="Barry K.W."/>
            <person name="Haridas S."/>
            <person name="Chen C."/>
            <person name="Bauer D."/>
            <person name="Andreopoulos W."/>
            <person name="Pangilinan J."/>
            <person name="LaButti K."/>
            <person name="Riley R."/>
            <person name="Lipzen A."/>
            <person name="Clum A."/>
            <person name="Drula E."/>
            <person name="Henrissat B."/>
            <person name="Kohler A."/>
            <person name="Grigoriev I.V."/>
            <person name="Martin F.M."/>
            <person name="Hacquard S."/>
        </authorList>
    </citation>
    <scope>NUCLEOTIDE SEQUENCE [LARGE SCALE GENOMIC DNA]</scope>
    <source>
        <strain evidence="2 3">MPI-CAGE-CH-0241</strain>
    </source>
</reference>
<dbReference type="Proteomes" id="UP000777438">
    <property type="component" value="Unassembled WGS sequence"/>
</dbReference>